<dbReference type="GO" id="GO:0005737">
    <property type="term" value="C:cytoplasm"/>
    <property type="evidence" value="ECO:0007669"/>
    <property type="project" value="TreeGrafter"/>
</dbReference>
<dbReference type="InterPro" id="IPR051553">
    <property type="entry name" value="Ran_GTPase-activating"/>
</dbReference>
<dbReference type="GeneID" id="8856081"/>
<reference evidence="1 2" key="1">
    <citation type="journal article" date="2010" name="Cell">
        <title>The genome of Naegleria gruberi illuminates early eukaryotic versatility.</title>
        <authorList>
            <person name="Fritz-Laylin L.K."/>
            <person name="Prochnik S.E."/>
            <person name="Ginger M.L."/>
            <person name="Dacks J.B."/>
            <person name="Carpenter M.L."/>
            <person name="Field M.C."/>
            <person name="Kuo A."/>
            <person name="Paredez A."/>
            <person name="Chapman J."/>
            <person name="Pham J."/>
            <person name="Shu S."/>
            <person name="Neupane R."/>
            <person name="Cipriano M."/>
            <person name="Mancuso J."/>
            <person name="Tu H."/>
            <person name="Salamov A."/>
            <person name="Lindquist E."/>
            <person name="Shapiro H."/>
            <person name="Lucas S."/>
            <person name="Grigoriev I.V."/>
            <person name="Cande W.Z."/>
            <person name="Fulton C."/>
            <person name="Rokhsar D.S."/>
            <person name="Dawson S.C."/>
        </authorList>
    </citation>
    <scope>NUCLEOTIDE SEQUENCE [LARGE SCALE GENOMIC DNA]</scope>
    <source>
        <strain evidence="1 2">NEG-M</strain>
    </source>
</reference>
<organism evidence="2">
    <name type="scientific">Naegleria gruberi</name>
    <name type="common">Amoeba</name>
    <dbReference type="NCBI Taxonomy" id="5762"/>
    <lineage>
        <taxon>Eukaryota</taxon>
        <taxon>Discoba</taxon>
        <taxon>Heterolobosea</taxon>
        <taxon>Tetramitia</taxon>
        <taxon>Eutetramitia</taxon>
        <taxon>Vahlkampfiidae</taxon>
        <taxon>Naegleria</taxon>
    </lineage>
</organism>
<protein>
    <submittedName>
        <fullName evidence="1">Predicted protein</fullName>
    </submittedName>
</protein>
<evidence type="ECO:0000313" key="1">
    <source>
        <dbReference type="EMBL" id="EFC41331.1"/>
    </source>
</evidence>
<dbReference type="EMBL" id="GG738886">
    <property type="protein sequence ID" value="EFC41331.1"/>
    <property type="molecule type" value="Genomic_DNA"/>
</dbReference>
<name>D2VPC3_NAEGR</name>
<dbReference type="Gene3D" id="2.130.10.30">
    <property type="entry name" value="Regulator of chromosome condensation 1/beta-lactamase-inhibitor protein II"/>
    <property type="match status" value="1"/>
</dbReference>
<dbReference type="VEuPathDB" id="AmoebaDB:NAEGRDRAFT_70804"/>
<gene>
    <name evidence="1" type="ORF">NAEGRDRAFT_70804</name>
</gene>
<dbReference type="InParanoid" id="D2VPC3"/>
<proteinExistence type="predicted"/>
<dbReference type="AlphaFoldDB" id="D2VPC3"/>
<sequence length="302" mass="35251">MSLLPFSLFHDHTESIDYFHQPFFTDVPKHLVHKFGKIKFILCRESSCYVVSEHDELFVRSSAHHLWERHVLDFKWPNERIVKISASYHACVLLLQSGNRNVRVFACQTNDYGSDYVFGEQRGNVTVNVELVNDESSWNTKVWYRVEDFDSLLKDGEYITNISCAAFTCCFITSHGRLLACGCNQFAEIAQPKQNTSNYNIAKIQECCFDPNNECKKPFFVKTVNGDHNIIALTKDHDIFYCGYTMDYNGQDLPVMRQLGRIPQMEDNEHFIDISATYYEKLYLTSRFLLIYFNLMYCNNCN</sequence>
<dbReference type="RefSeq" id="XP_002674075.1">
    <property type="nucleotide sequence ID" value="XM_002674029.1"/>
</dbReference>
<accession>D2VPC3</accession>
<dbReference type="PANTHER" id="PTHR45982:SF1">
    <property type="entry name" value="REGULATOR OF CHROMOSOME CONDENSATION"/>
    <property type="match status" value="1"/>
</dbReference>
<dbReference type="Proteomes" id="UP000006671">
    <property type="component" value="Unassembled WGS sequence"/>
</dbReference>
<evidence type="ECO:0000313" key="2">
    <source>
        <dbReference type="Proteomes" id="UP000006671"/>
    </source>
</evidence>
<dbReference type="OrthoDB" id="10389515at2759"/>
<dbReference type="PANTHER" id="PTHR45982">
    <property type="entry name" value="REGULATOR OF CHROMOSOME CONDENSATION"/>
    <property type="match status" value="1"/>
</dbReference>
<keyword evidence="2" id="KW-1185">Reference proteome</keyword>
<dbReference type="GO" id="GO:0005085">
    <property type="term" value="F:guanyl-nucleotide exchange factor activity"/>
    <property type="evidence" value="ECO:0007669"/>
    <property type="project" value="TreeGrafter"/>
</dbReference>
<dbReference type="SUPFAM" id="SSF50985">
    <property type="entry name" value="RCC1/BLIP-II"/>
    <property type="match status" value="1"/>
</dbReference>
<dbReference type="KEGG" id="ngr:NAEGRDRAFT_70804"/>
<dbReference type="InterPro" id="IPR009091">
    <property type="entry name" value="RCC1/BLIP-II"/>
</dbReference>